<name>A0A2T3HNM6_9SPHI</name>
<sequence length="444" mass="49198">MSKYIGMLLLFLVQLAGCSGAKTVVLNVRDFGAKGDGRSDDYAAINRCFQTALKSPTSEVVFPFGTYLINKEIVVHFDNQDISIVGQPKNGQSPTIINRVPGSVLLIRGYLGDVSRGIVSVRDLNLKGSFPSYSSNNRFINKDEWYAGLAVTDKKEVRIVNVNVHNIYGEGIYVATTKQEMIPLDARTSYLEIKNCLVTNCWGYNPKRDSYGDGIYVSNVARGTISNNKVANNFMVTHQLGRCGVVLEYMSESCTVSDNQIYGYDRGLHIEADFGGHQILRNVISGTDLGIAIFNSRRERNLPLTIQENVVSNEGLPLRTKLARVRDIEAATDRSLFNFVALSDSRSGSAVVDNVFKVDGRYDYFSGAIANIKANGVTFRNNSFSYINKSSPAKSVSYYNYSTSIPQNDTFKGLEAIRFQHKSISKNTVIKLKDRLNGAKLLID</sequence>
<dbReference type="InterPro" id="IPR012334">
    <property type="entry name" value="Pectin_lyas_fold"/>
</dbReference>
<evidence type="ECO:0000313" key="4">
    <source>
        <dbReference type="Proteomes" id="UP000240912"/>
    </source>
</evidence>
<feature type="domain" description="Rhamnogalacturonase A/B/Epimerase-like pectate lyase" evidence="2">
    <location>
        <begin position="26"/>
        <end position="268"/>
    </location>
</feature>
<dbReference type="RefSeq" id="WP_107214097.1">
    <property type="nucleotide sequence ID" value="NZ_KZ686268.1"/>
</dbReference>
<dbReference type="OrthoDB" id="253409at2"/>
<dbReference type="AlphaFoldDB" id="A0A2T3HNM6"/>
<protein>
    <recommendedName>
        <fullName evidence="2">Rhamnogalacturonase A/B/Epimerase-like pectate lyase domain-containing protein</fullName>
    </recommendedName>
</protein>
<keyword evidence="4" id="KW-1185">Reference proteome</keyword>
<evidence type="ECO:0000256" key="1">
    <source>
        <dbReference type="SAM" id="SignalP"/>
    </source>
</evidence>
<reference evidence="3 4" key="1">
    <citation type="submission" date="2018-03" db="EMBL/GenBank/DDBJ databases">
        <authorList>
            <person name="Keele B.F."/>
        </authorList>
    </citation>
    <scope>NUCLEOTIDE SEQUENCE [LARGE SCALE GENOMIC DNA]</scope>
    <source>
        <strain evidence="3 4">YL28-9</strain>
    </source>
</reference>
<comment type="caution">
    <text evidence="3">The sequence shown here is derived from an EMBL/GenBank/DDBJ whole genome shotgun (WGS) entry which is preliminary data.</text>
</comment>
<dbReference type="Proteomes" id="UP000240912">
    <property type="component" value="Unassembled WGS sequence"/>
</dbReference>
<dbReference type="InterPro" id="IPR011050">
    <property type="entry name" value="Pectin_lyase_fold/virulence"/>
</dbReference>
<keyword evidence="1" id="KW-0732">Signal</keyword>
<feature type="chain" id="PRO_5015585302" description="Rhamnogalacturonase A/B/Epimerase-like pectate lyase domain-containing protein" evidence="1">
    <location>
        <begin position="22"/>
        <end position="444"/>
    </location>
</feature>
<accession>A0A2T3HNM6</accession>
<feature type="signal peptide" evidence="1">
    <location>
        <begin position="1"/>
        <end position="21"/>
    </location>
</feature>
<dbReference type="Pfam" id="PF12708">
    <property type="entry name" value="Pect-lyase_RHGA_epim"/>
    <property type="match status" value="1"/>
</dbReference>
<proteinExistence type="predicted"/>
<dbReference type="SMART" id="SM00710">
    <property type="entry name" value="PbH1"/>
    <property type="match status" value="6"/>
</dbReference>
<dbReference type="Gene3D" id="2.160.20.10">
    <property type="entry name" value="Single-stranded right-handed beta-helix, Pectin lyase-like"/>
    <property type="match status" value="1"/>
</dbReference>
<dbReference type="EMBL" id="PYLS01000004">
    <property type="protein sequence ID" value="PST84058.1"/>
    <property type="molecule type" value="Genomic_DNA"/>
</dbReference>
<gene>
    <name evidence="3" type="ORF">C7T94_04795</name>
</gene>
<evidence type="ECO:0000313" key="3">
    <source>
        <dbReference type="EMBL" id="PST84058.1"/>
    </source>
</evidence>
<dbReference type="InterPro" id="IPR024535">
    <property type="entry name" value="RHGA/B-epi-like_pectate_lyase"/>
</dbReference>
<dbReference type="SUPFAM" id="SSF51126">
    <property type="entry name" value="Pectin lyase-like"/>
    <property type="match status" value="1"/>
</dbReference>
<organism evidence="3 4">
    <name type="scientific">Pedobacter yulinensis</name>
    <dbReference type="NCBI Taxonomy" id="2126353"/>
    <lineage>
        <taxon>Bacteria</taxon>
        <taxon>Pseudomonadati</taxon>
        <taxon>Bacteroidota</taxon>
        <taxon>Sphingobacteriia</taxon>
        <taxon>Sphingobacteriales</taxon>
        <taxon>Sphingobacteriaceae</taxon>
        <taxon>Pedobacter</taxon>
    </lineage>
</organism>
<dbReference type="InterPro" id="IPR006626">
    <property type="entry name" value="PbH1"/>
</dbReference>
<evidence type="ECO:0000259" key="2">
    <source>
        <dbReference type="Pfam" id="PF12708"/>
    </source>
</evidence>